<evidence type="ECO:0000313" key="2">
    <source>
        <dbReference type="Proteomes" id="UP000001486"/>
    </source>
</evidence>
<dbReference type="EMBL" id="FJ713816">
    <property type="protein sequence ID" value="ACR54243.1"/>
    <property type="molecule type" value="Genomic_DNA"/>
</dbReference>
<sequence length="59" mass="6549">MKGIYLRYDENGAITSHTIDKDGVKISGDKVDITANREFNVVAKIILITKLVKMTLLIA</sequence>
<dbReference type="RefSeq" id="YP_002939726.1">
    <property type="nucleotide sequence ID" value="NC_012784.1"/>
</dbReference>
<proteinExistence type="predicted"/>
<protein>
    <submittedName>
        <fullName evidence="1">Structural protein</fullName>
    </submittedName>
</protein>
<gene>
    <name evidence="1" type="ORF">CUR054</name>
</gene>
<accession>C5I679</accession>
<keyword evidence="2" id="KW-1185">Reference proteome</keyword>
<dbReference type="KEGG" id="vg:7967040"/>
<reference evidence="1 2" key="1">
    <citation type="submission" date="2009-01" db="EMBL/GenBank/DDBJ databases">
        <title>A novel phage phiPVL-CN125 carrying Panton-Valentine leukocidin genes was identified in a Staphylococcus aureus strain CN125.</title>
        <authorList>
            <person name="Ma X.X."/>
            <person name="Luo E.J."/>
            <person name="Ito t."/>
            <person name="Hiramatsu K."/>
        </authorList>
    </citation>
    <scope>NUCLEOTIDE SEQUENCE [LARGE SCALE GENOMIC DNA]</scope>
</reference>
<evidence type="ECO:0000313" key="1">
    <source>
        <dbReference type="EMBL" id="ACR54243.1"/>
    </source>
</evidence>
<organism evidence="1 2">
    <name type="scientific">Staphylococcus phage phiPVL-CN125</name>
    <dbReference type="NCBI Taxonomy" id="648017"/>
    <lineage>
        <taxon>Viruses</taxon>
        <taxon>Duplodnaviria</taxon>
        <taxon>Heunggongvirae</taxon>
        <taxon>Uroviricota</taxon>
        <taxon>Caudoviricetes</taxon>
        <taxon>Bronfenbrennervirinae</taxon>
        <taxon>Peeveelvirus</taxon>
        <taxon>Peeveelvirus CN125</taxon>
    </lineage>
</organism>
<dbReference type="GeneID" id="7967040"/>
<dbReference type="Proteomes" id="UP000001486">
    <property type="component" value="Segment"/>
</dbReference>
<name>C5I679_9CAUD</name>